<dbReference type="PANTHER" id="PTHR12419">
    <property type="entry name" value="OTU DOMAIN CONTAINING PROTEIN"/>
    <property type="match status" value="1"/>
</dbReference>
<comment type="caution">
    <text evidence="3">The sequence shown here is derived from an EMBL/GenBank/DDBJ whole genome shotgun (WGS) entry which is preliminary data.</text>
</comment>
<organism evidence="3 4">
    <name type="scientific">Sparassis crispa</name>
    <dbReference type="NCBI Taxonomy" id="139825"/>
    <lineage>
        <taxon>Eukaryota</taxon>
        <taxon>Fungi</taxon>
        <taxon>Dikarya</taxon>
        <taxon>Basidiomycota</taxon>
        <taxon>Agaricomycotina</taxon>
        <taxon>Agaricomycetes</taxon>
        <taxon>Polyporales</taxon>
        <taxon>Sparassidaceae</taxon>
        <taxon>Sparassis</taxon>
    </lineage>
</organism>
<name>A0A401GJH6_9APHY</name>
<dbReference type="CDD" id="cd22748">
    <property type="entry name" value="OTU_OTUD6-like"/>
    <property type="match status" value="1"/>
</dbReference>
<dbReference type="Gene3D" id="3.90.70.80">
    <property type="match status" value="1"/>
</dbReference>
<evidence type="ECO:0000259" key="2">
    <source>
        <dbReference type="PROSITE" id="PS50802"/>
    </source>
</evidence>
<evidence type="ECO:0000313" key="4">
    <source>
        <dbReference type="Proteomes" id="UP000287166"/>
    </source>
</evidence>
<dbReference type="PANTHER" id="PTHR12419:SF10">
    <property type="entry name" value="DEUBIQUITINASE OTUD6B"/>
    <property type="match status" value="1"/>
</dbReference>
<evidence type="ECO:0000313" key="3">
    <source>
        <dbReference type="EMBL" id="GBE82314.1"/>
    </source>
</evidence>
<feature type="compositionally biased region" description="Basic and acidic residues" evidence="1">
    <location>
        <begin position="100"/>
        <end position="111"/>
    </location>
</feature>
<dbReference type="InterPro" id="IPR003323">
    <property type="entry name" value="OTU_dom"/>
</dbReference>
<dbReference type="Pfam" id="PF02338">
    <property type="entry name" value="OTU"/>
    <property type="match status" value="1"/>
</dbReference>
<dbReference type="Proteomes" id="UP000287166">
    <property type="component" value="Unassembled WGS sequence"/>
</dbReference>
<feature type="region of interest" description="Disordered" evidence="1">
    <location>
        <begin position="92"/>
        <end position="111"/>
    </location>
</feature>
<reference evidence="3 4" key="1">
    <citation type="journal article" date="2018" name="Sci. Rep.">
        <title>Genome sequence of the cauliflower mushroom Sparassis crispa (Hanabiratake) and its association with beneficial usage.</title>
        <authorList>
            <person name="Kiyama R."/>
            <person name="Furutani Y."/>
            <person name="Kawaguchi K."/>
            <person name="Nakanishi T."/>
        </authorList>
    </citation>
    <scope>NUCLEOTIDE SEQUENCE [LARGE SCALE GENOMIC DNA]</scope>
</reference>
<dbReference type="RefSeq" id="XP_027613227.1">
    <property type="nucleotide sequence ID" value="XM_027757426.1"/>
</dbReference>
<dbReference type="OrthoDB" id="415023at2759"/>
<accession>A0A401GJH6</accession>
<dbReference type="GO" id="GO:0016579">
    <property type="term" value="P:protein deubiquitination"/>
    <property type="evidence" value="ECO:0007669"/>
    <property type="project" value="TreeGrafter"/>
</dbReference>
<dbReference type="InterPro" id="IPR038765">
    <property type="entry name" value="Papain-like_cys_pep_sf"/>
</dbReference>
<gene>
    <name evidence="3" type="ORF">SCP_0406980</name>
</gene>
<feature type="region of interest" description="Disordered" evidence="1">
    <location>
        <begin position="1"/>
        <end position="85"/>
    </location>
</feature>
<feature type="compositionally biased region" description="Basic residues" evidence="1">
    <location>
        <begin position="1"/>
        <end position="11"/>
    </location>
</feature>
<dbReference type="InParanoid" id="A0A401GJH6"/>
<dbReference type="InterPro" id="IPR050704">
    <property type="entry name" value="Peptidase_C85-like"/>
</dbReference>
<dbReference type="GO" id="GO:0004843">
    <property type="term" value="F:cysteine-type deubiquitinase activity"/>
    <property type="evidence" value="ECO:0007669"/>
    <property type="project" value="TreeGrafter"/>
</dbReference>
<dbReference type="SUPFAM" id="SSF54001">
    <property type="entry name" value="Cysteine proteinases"/>
    <property type="match status" value="1"/>
</dbReference>
<evidence type="ECO:0000256" key="1">
    <source>
        <dbReference type="SAM" id="MobiDB-lite"/>
    </source>
</evidence>
<dbReference type="FunCoup" id="A0A401GJH6">
    <property type="interactions" value="362"/>
</dbReference>
<keyword evidence="4" id="KW-1185">Reference proteome</keyword>
<feature type="domain" description="OTU" evidence="2">
    <location>
        <begin position="124"/>
        <end position="283"/>
    </location>
</feature>
<sequence length="297" mass="32130">MAGPKRSKLKKALLPSSHTSTPPNPGMNDDELMDDLMAQLDSRNQAVQAESATVINEMQIQKAADTPPPSKHDSKSRHQARQARKAAALAEKFAPADAEGDARLQKEAADEEKTIKRVCDELGVEIFEISPDGHCLFSAVADQLALISILPPGQAIYTTCRHAAADYMRSHPDDFIPFLPSSGGEDAAGATSDTGLMSQSQLEQYCVSVRDTAAWGGEPEIQALSSAFNVPIYVVQGGNPSVVMHLPSGSPDKGHVADKNVVRISYHRRMYGLGEHYNSLRPKRTLSESVRSMLHSS</sequence>
<dbReference type="PROSITE" id="PS50802">
    <property type="entry name" value="OTU"/>
    <property type="match status" value="1"/>
</dbReference>
<feature type="compositionally biased region" description="Basic residues" evidence="1">
    <location>
        <begin position="74"/>
        <end position="84"/>
    </location>
</feature>
<dbReference type="AlphaFoldDB" id="A0A401GJH6"/>
<proteinExistence type="predicted"/>
<feature type="compositionally biased region" description="Polar residues" evidence="1">
    <location>
        <begin position="41"/>
        <end position="59"/>
    </location>
</feature>
<dbReference type="STRING" id="139825.A0A401GJH6"/>
<protein>
    <submittedName>
        <fullName evidence="3">OTU domain-containing protein</fullName>
    </submittedName>
</protein>
<dbReference type="GeneID" id="38779231"/>
<dbReference type="EMBL" id="BFAD01000004">
    <property type="protein sequence ID" value="GBE82314.1"/>
    <property type="molecule type" value="Genomic_DNA"/>
</dbReference>